<evidence type="ECO:0000256" key="4">
    <source>
        <dbReference type="ARBA" id="ARBA00012285"/>
    </source>
</evidence>
<dbReference type="NCBIfam" id="TIGR01140">
    <property type="entry name" value="L_thr_O3P_dcar"/>
    <property type="match status" value="1"/>
</dbReference>
<feature type="domain" description="Aminotransferase class I/classII large" evidence="11">
    <location>
        <begin position="52"/>
        <end position="322"/>
    </location>
</feature>
<evidence type="ECO:0000256" key="6">
    <source>
        <dbReference type="ARBA" id="ARBA00022898"/>
    </source>
</evidence>
<organism evidence="12 13">
    <name type="scientific">Defluviicoccus vanus</name>
    <dbReference type="NCBI Taxonomy" id="111831"/>
    <lineage>
        <taxon>Bacteria</taxon>
        <taxon>Pseudomonadati</taxon>
        <taxon>Pseudomonadota</taxon>
        <taxon>Alphaproteobacteria</taxon>
        <taxon>Rhodospirillales</taxon>
        <taxon>Rhodospirillaceae</taxon>
        <taxon>Defluviicoccus</taxon>
    </lineage>
</organism>
<dbReference type="PANTHER" id="PTHR42885">
    <property type="entry name" value="HISTIDINOL-PHOSPHATE AMINOTRANSFERASE-RELATED"/>
    <property type="match status" value="1"/>
</dbReference>
<keyword evidence="5" id="KW-0169">Cobalamin biosynthesis</keyword>
<dbReference type="Gene3D" id="3.90.1150.10">
    <property type="entry name" value="Aspartate Aminotransferase, domain 1"/>
    <property type="match status" value="1"/>
</dbReference>
<feature type="region of interest" description="Disordered" evidence="10">
    <location>
        <begin position="343"/>
        <end position="367"/>
    </location>
</feature>
<dbReference type="Pfam" id="PF00155">
    <property type="entry name" value="Aminotran_1_2"/>
    <property type="match status" value="1"/>
</dbReference>
<comment type="pathway">
    <text evidence="3">Cofactor biosynthesis; adenosylcobalamin biosynthesis.</text>
</comment>
<evidence type="ECO:0000256" key="8">
    <source>
        <dbReference type="ARBA" id="ARBA00029996"/>
    </source>
</evidence>
<feature type="compositionally biased region" description="Polar residues" evidence="10">
    <location>
        <begin position="343"/>
        <end position="352"/>
    </location>
</feature>
<proteinExistence type="predicted"/>
<dbReference type="InterPro" id="IPR015422">
    <property type="entry name" value="PyrdxlP-dep_Trfase_small"/>
</dbReference>
<sequence length="367" mass="39763">MRRKREDQSGVGVTHQEIHGGEVDAFAEAYQTPREHWIDLSTGINPVAFPIPDLAREYWHRLPDSGVDAWLREAAATRYGVADPAYVIPCSGSQAAIQWLPRLIPATRVAVLGPTYRDHTASWAWADCQVSEVTSLEQIPADADVVVVVNPNNPDGRTIDPERLLVVAKSRLLVVDEAYADLVPDISVAAAVGRTNLLVLRSMGKFFGLAGMRLGFCLTSEPIASQLRQAFGPWPVSGPAAVVGAVALADEGWSQSTRVRLKAAAARLDGILVRAGLAIAGGTSLFRLVEARRAAELFEHLVRAAILVRRFHDQPQRLRFGIPADDVAFERLNEALGTWRNATANGGNQGLSRSRGLRDGLNAPIVP</sequence>
<evidence type="ECO:0000256" key="5">
    <source>
        <dbReference type="ARBA" id="ARBA00022573"/>
    </source>
</evidence>
<evidence type="ECO:0000256" key="1">
    <source>
        <dbReference type="ARBA" id="ARBA00001933"/>
    </source>
</evidence>
<evidence type="ECO:0000256" key="2">
    <source>
        <dbReference type="ARBA" id="ARBA00003444"/>
    </source>
</evidence>
<dbReference type="AlphaFoldDB" id="A0A7H1N2K2"/>
<comment type="function">
    <text evidence="2">Decarboxylates L-threonine-O-3-phosphate to yield (R)-1-amino-2-propanol O-2-phosphate, the precursor for the linkage between the nucleotide loop and the corrin ring in cobalamin.</text>
</comment>
<dbReference type="CDD" id="cd00609">
    <property type="entry name" value="AAT_like"/>
    <property type="match status" value="1"/>
</dbReference>
<dbReference type="EMBL" id="CP053923">
    <property type="protein sequence ID" value="QNT69938.1"/>
    <property type="molecule type" value="Genomic_DNA"/>
</dbReference>
<evidence type="ECO:0000256" key="7">
    <source>
        <dbReference type="ARBA" id="ARBA00023239"/>
    </source>
</evidence>
<dbReference type="GO" id="GO:0048472">
    <property type="term" value="F:threonine-phosphate decarboxylase activity"/>
    <property type="evidence" value="ECO:0007669"/>
    <property type="project" value="UniProtKB-EC"/>
</dbReference>
<dbReference type="InterPro" id="IPR015424">
    <property type="entry name" value="PyrdxlP-dep_Trfase"/>
</dbReference>
<keyword evidence="6" id="KW-0663">Pyridoxal phosphate</keyword>
<evidence type="ECO:0000313" key="12">
    <source>
        <dbReference type="EMBL" id="QNT69938.1"/>
    </source>
</evidence>
<dbReference type="InterPro" id="IPR004839">
    <property type="entry name" value="Aminotransferase_I/II_large"/>
</dbReference>
<dbReference type="InterPro" id="IPR004838">
    <property type="entry name" value="NHTrfase_class1_PyrdxlP-BS"/>
</dbReference>
<keyword evidence="13" id="KW-1185">Reference proteome</keyword>
<dbReference type="InterPro" id="IPR005860">
    <property type="entry name" value="CobD"/>
</dbReference>
<dbReference type="GO" id="GO:0030170">
    <property type="term" value="F:pyridoxal phosphate binding"/>
    <property type="evidence" value="ECO:0007669"/>
    <property type="project" value="InterPro"/>
</dbReference>
<dbReference type="KEGG" id="dvn:HQ394_12130"/>
<dbReference type="GO" id="GO:0009236">
    <property type="term" value="P:cobalamin biosynthetic process"/>
    <property type="evidence" value="ECO:0007669"/>
    <property type="project" value="UniProtKB-UniPathway"/>
</dbReference>
<dbReference type="EC" id="4.1.1.81" evidence="4"/>
<dbReference type="PANTHER" id="PTHR42885:SF1">
    <property type="entry name" value="THREONINE-PHOSPHATE DECARBOXYLASE"/>
    <property type="match status" value="1"/>
</dbReference>
<dbReference type="UniPathway" id="UPA00148"/>
<dbReference type="SUPFAM" id="SSF53383">
    <property type="entry name" value="PLP-dependent transferases"/>
    <property type="match status" value="1"/>
</dbReference>
<evidence type="ECO:0000256" key="9">
    <source>
        <dbReference type="ARBA" id="ARBA00048531"/>
    </source>
</evidence>
<evidence type="ECO:0000256" key="3">
    <source>
        <dbReference type="ARBA" id="ARBA00004953"/>
    </source>
</evidence>
<evidence type="ECO:0000259" key="11">
    <source>
        <dbReference type="Pfam" id="PF00155"/>
    </source>
</evidence>
<dbReference type="Proteomes" id="UP000516369">
    <property type="component" value="Chromosome"/>
</dbReference>
<keyword evidence="7 12" id="KW-0456">Lyase</keyword>
<accession>A0A7H1N2K2</accession>
<comment type="cofactor">
    <cofactor evidence="1">
        <name>pyridoxal 5'-phosphate</name>
        <dbReference type="ChEBI" id="CHEBI:597326"/>
    </cofactor>
</comment>
<comment type="catalytic activity">
    <reaction evidence="9">
        <text>O-phospho-L-threonine + H(+) = (R)-1-aminopropan-2-yl phosphate + CO2</text>
        <dbReference type="Rhea" id="RHEA:11492"/>
        <dbReference type="ChEBI" id="CHEBI:15378"/>
        <dbReference type="ChEBI" id="CHEBI:16526"/>
        <dbReference type="ChEBI" id="CHEBI:58563"/>
        <dbReference type="ChEBI" id="CHEBI:58675"/>
        <dbReference type="EC" id="4.1.1.81"/>
    </reaction>
</comment>
<evidence type="ECO:0000313" key="13">
    <source>
        <dbReference type="Proteomes" id="UP000516369"/>
    </source>
</evidence>
<reference evidence="12 13" key="1">
    <citation type="submission" date="2020-05" db="EMBL/GenBank/DDBJ databases">
        <title>Complete closed genome sequence of Defluviicoccus vanus.</title>
        <authorList>
            <person name="Bessarab I."/>
            <person name="Arumugam K."/>
            <person name="Maszenan A.M."/>
            <person name="Seviour R.J."/>
            <person name="Williams R.B."/>
        </authorList>
    </citation>
    <scope>NUCLEOTIDE SEQUENCE [LARGE SCALE GENOMIC DNA]</scope>
    <source>
        <strain evidence="12 13">Ben 114</strain>
    </source>
</reference>
<dbReference type="PROSITE" id="PS00105">
    <property type="entry name" value="AA_TRANSFER_CLASS_1"/>
    <property type="match status" value="1"/>
</dbReference>
<name>A0A7H1N2K2_9PROT</name>
<evidence type="ECO:0000256" key="10">
    <source>
        <dbReference type="SAM" id="MobiDB-lite"/>
    </source>
</evidence>
<protein>
    <recommendedName>
        <fullName evidence="4">threonine-phosphate decarboxylase</fullName>
        <ecNumber evidence="4">4.1.1.81</ecNumber>
    </recommendedName>
    <alternativeName>
        <fullName evidence="8">L-threonine-O-3-phosphate decarboxylase</fullName>
    </alternativeName>
</protein>
<dbReference type="Gene3D" id="3.40.640.10">
    <property type="entry name" value="Type I PLP-dependent aspartate aminotransferase-like (Major domain)"/>
    <property type="match status" value="1"/>
</dbReference>
<dbReference type="InterPro" id="IPR015421">
    <property type="entry name" value="PyrdxlP-dep_Trfase_major"/>
</dbReference>
<gene>
    <name evidence="12" type="ORF">HQ394_12130</name>
</gene>